<accession>A0AB34G2W8</accession>
<dbReference type="EMBL" id="JAQHRD010000001">
    <property type="protein sequence ID" value="KAJ6445760.1"/>
    <property type="molecule type" value="Genomic_DNA"/>
</dbReference>
<dbReference type="AlphaFoldDB" id="A0AB34G2W8"/>
<keyword evidence="2" id="KW-1185">Reference proteome</keyword>
<organism evidence="1 2">
    <name type="scientific">Purpureocillium lavendulum</name>
    <dbReference type="NCBI Taxonomy" id="1247861"/>
    <lineage>
        <taxon>Eukaryota</taxon>
        <taxon>Fungi</taxon>
        <taxon>Dikarya</taxon>
        <taxon>Ascomycota</taxon>
        <taxon>Pezizomycotina</taxon>
        <taxon>Sordariomycetes</taxon>
        <taxon>Hypocreomycetidae</taxon>
        <taxon>Hypocreales</taxon>
        <taxon>Ophiocordycipitaceae</taxon>
        <taxon>Purpureocillium</taxon>
    </lineage>
</organism>
<protein>
    <submittedName>
        <fullName evidence="1">Uncharacterized protein</fullName>
    </submittedName>
</protein>
<dbReference type="Proteomes" id="UP001163105">
    <property type="component" value="Unassembled WGS sequence"/>
</dbReference>
<name>A0AB34G2W8_9HYPO</name>
<evidence type="ECO:0000313" key="2">
    <source>
        <dbReference type="Proteomes" id="UP001163105"/>
    </source>
</evidence>
<gene>
    <name evidence="1" type="ORF">O9K51_00523</name>
</gene>
<comment type="caution">
    <text evidence="1">The sequence shown here is derived from an EMBL/GenBank/DDBJ whole genome shotgun (WGS) entry which is preliminary data.</text>
</comment>
<reference evidence="1" key="1">
    <citation type="submission" date="2023-01" db="EMBL/GenBank/DDBJ databases">
        <title>The growth and conidiation of Purpureocillium lavendulum are regulated by nitrogen source and histone H3K14 acetylation.</title>
        <authorList>
            <person name="Tang P."/>
            <person name="Han J."/>
            <person name="Zhang C."/>
            <person name="Tang P."/>
            <person name="Qi F."/>
            <person name="Zhang K."/>
            <person name="Liang L."/>
        </authorList>
    </citation>
    <scope>NUCLEOTIDE SEQUENCE</scope>
    <source>
        <strain evidence="1">YMF1.00683</strain>
    </source>
</reference>
<proteinExistence type="predicted"/>
<sequence>MHNTVSNIHLGTAKDGRRMGRVELSLYTKATGADNVPANEPNAKVQLFSGIRLGQNIQTQA</sequence>
<evidence type="ECO:0000313" key="1">
    <source>
        <dbReference type="EMBL" id="KAJ6445760.1"/>
    </source>
</evidence>